<dbReference type="OrthoDB" id="4158258at2759"/>
<keyword evidence="2" id="KW-1185">Reference proteome</keyword>
<accession>A0A2J6SEU5</accession>
<reference evidence="1 2" key="1">
    <citation type="submission" date="2016-04" db="EMBL/GenBank/DDBJ databases">
        <title>A degradative enzymes factory behind the ericoid mycorrhizal symbiosis.</title>
        <authorList>
            <consortium name="DOE Joint Genome Institute"/>
            <person name="Martino E."/>
            <person name="Morin E."/>
            <person name="Grelet G."/>
            <person name="Kuo A."/>
            <person name="Kohler A."/>
            <person name="Daghino S."/>
            <person name="Barry K."/>
            <person name="Choi C."/>
            <person name="Cichocki N."/>
            <person name="Clum A."/>
            <person name="Copeland A."/>
            <person name="Hainaut M."/>
            <person name="Haridas S."/>
            <person name="Labutti K."/>
            <person name="Lindquist E."/>
            <person name="Lipzen A."/>
            <person name="Khouja H.-R."/>
            <person name="Murat C."/>
            <person name="Ohm R."/>
            <person name="Olson A."/>
            <person name="Spatafora J."/>
            <person name="Veneault-Fourrey C."/>
            <person name="Henrissat B."/>
            <person name="Grigoriev I."/>
            <person name="Martin F."/>
            <person name="Perotto S."/>
        </authorList>
    </citation>
    <scope>NUCLEOTIDE SEQUENCE [LARGE SCALE GENOMIC DNA]</scope>
    <source>
        <strain evidence="1 2">E</strain>
    </source>
</reference>
<sequence length="193" mass="21399">MIPKMNSKKPTSNMLPFRDTDNKAIVYGASPIAPTSDTASDAELLVPQQGLDEDSMEHFTATGRRAPKFKASGLQNLGGDGYTLPQLLPKRYTDDSIIPAIVTDVVPSEKTIQEEAGKKKGLLGRFKGKKEEVVGGNGERKGVTKVVYMPRREYLKFFAKDENGQYIGSEPQKKWTEEELEAEFAKYKPKVGK</sequence>
<dbReference type="Proteomes" id="UP000235371">
    <property type="component" value="Unassembled WGS sequence"/>
</dbReference>
<name>A0A2J6SEU5_9HELO</name>
<evidence type="ECO:0000313" key="1">
    <source>
        <dbReference type="EMBL" id="PMD49287.1"/>
    </source>
</evidence>
<evidence type="ECO:0000313" key="2">
    <source>
        <dbReference type="Proteomes" id="UP000235371"/>
    </source>
</evidence>
<gene>
    <name evidence="1" type="ORF">K444DRAFT_577651</name>
</gene>
<organism evidence="1 2">
    <name type="scientific">Hyaloscypha bicolor E</name>
    <dbReference type="NCBI Taxonomy" id="1095630"/>
    <lineage>
        <taxon>Eukaryota</taxon>
        <taxon>Fungi</taxon>
        <taxon>Dikarya</taxon>
        <taxon>Ascomycota</taxon>
        <taxon>Pezizomycotina</taxon>
        <taxon>Leotiomycetes</taxon>
        <taxon>Helotiales</taxon>
        <taxon>Hyaloscyphaceae</taxon>
        <taxon>Hyaloscypha</taxon>
        <taxon>Hyaloscypha bicolor</taxon>
    </lineage>
</organism>
<dbReference type="AlphaFoldDB" id="A0A2J6SEU5"/>
<dbReference type="RefSeq" id="XP_024726191.1">
    <property type="nucleotide sequence ID" value="XM_024877580.1"/>
</dbReference>
<proteinExistence type="predicted"/>
<dbReference type="GeneID" id="36585657"/>
<protein>
    <submittedName>
        <fullName evidence="1">Uncharacterized protein</fullName>
    </submittedName>
</protein>
<dbReference type="EMBL" id="KZ613921">
    <property type="protein sequence ID" value="PMD49287.1"/>
    <property type="molecule type" value="Genomic_DNA"/>
</dbReference>
<dbReference type="InParanoid" id="A0A2J6SEU5"/>